<gene>
    <name evidence="1" type="ORF">K457DRAFT_1827745</name>
</gene>
<evidence type="ECO:0000313" key="2">
    <source>
        <dbReference type="Proteomes" id="UP000078512"/>
    </source>
</evidence>
<evidence type="ECO:0000313" key="1">
    <source>
        <dbReference type="EMBL" id="OAQ34973.1"/>
    </source>
</evidence>
<keyword evidence="2" id="KW-1185">Reference proteome</keyword>
<dbReference type="AlphaFoldDB" id="A0A197KCS0"/>
<name>A0A197KCS0_9FUNG</name>
<dbReference type="Proteomes" id="UP000078512">
    <property type="component" value="Unassembled WGS sequence"/>
</dbReference>
<accession>A0A197KCS0</accession>
<organism evidence="1 2">
    <name type="scientific">Linnemannia elongata AG-77</name>
    <dbReference type="NCBI Taxonomy" id="1314771"/>
    <lineage>
        <taxon>Eukaryota</taxon>
        <taxon>Fungi</taxon>
        <taxon>Fungi incertae sedis</taxon>
        <taxon>Mucoromycota</taxon>
        <taxon>Mortierellomycotina</taxon>
        <taxon>Mortierellomycetes</taxon>
        <taxon>Mortierellales</taxon>
        <taxon>Mortierellaceae</taxon>
        <taxon>Linnemannia</taxon>
    </lineage>
</organism>
<reference evidence="1 2" key="1">
    <citation type="submission" date="2016-05" db="EMBL/GenBank/DDBJ databases">
        <title>Genome sequencing reveals origins of a unique bacterial endosymbiosis in the earliest lineages of terrestrial Fungi.</title>
        <authorList>
            <consortium name="DOE Joint Genome Institute"/>
            <person name="Uehling J."/>
            <person name="Gryganskyi A."/>
            <person name="Hameed K."/>
            <person name="Tschaplinski T."/>
            <person name="Misztal P."/>
            <person name="Wu S."/>
            <person name="Desiro A."/>
            <person name="Vande Pol N."/>
            <person name="Du Z.-Y."/>
            <person name="Zienkiewicz A."/>
            <person name="Zienkiewicz K."/>
            <person name="Morin E."/>
            <person name="Tisserant E."/>
            <person name="Splivallo R."/>
            <person name="Hainaut M."/>
            <person name="Henrissat B."/>
            <person name="Ohm R."/>
            <person name="Kuo A."/>
            <person name="Yan J."/>
            <person name="Lipzen A."/>
            <person name="Nolan M."/>
            <person name="Labutti K."/>
            <person name="Barry K."/>
            <person name="Goldstein A."/>
            <person name="Labbe J."/>
            <person name="Schadt C."/>
            <person name="Tuskan G."/>
            <person name="Grigoriev I."/>
            <person name="Martin F."/>
            <person name="Vilgalys R."/>
            <person name="Bonito G."/>
        </authorList>
    </citation>
    <scope>NUCLEOTIDE SEQUENCE [LARGE SCALE GENOMIC DNA]</scope>
    <source>
        <strain evidence="1 2">AG-77</strain>
    </source>
</reference>
<proteinExistence type="predicted"/>
<sequence length="88" mass="10347">MSLGYAVLSLSISPDMYWNPLLLYCMFVYLDAFLDTHRAKYPDLVDRWDPYAMYEMLEQVYNGIRLDLLKHGLLTNKAAGEYVMKRSQ</sequence>
<protein>
    <submittedName>
        <fullName evidence="1">Uncharacterized protein</fullName>
    </submittedName>
</protein>
<dbReference type="EMBL" id="KV442016">
    <property type="protein sequence ID" value="OAQ34973.1"/>
    <property type="molecule type" value="Genomic_DNA"/>
</dbReference>